<feature type="compositionally biased region" description="Polar residues" evidence="3">
    <location>
        <begin position="345"/>
        <end position="355"/>
    </location>
</feature>
<dbReference type="RefSeq" id="XP_064676174.1">
    <property type="nucleotide sequence ID" value="XM_064827117.1"/>
</dbReference>
<dbReference type="AlphaFoldDB" id="A0AAN7D2S2"/>
<evidence type="ECO:0000313" key="5">
    <source>
        <dbReference type="Proteomes" id="UP001304243"/>
    </source>
</evidence>
<feature type="compositionally biased region" description="Low complexity" evidence="3">
    <location>
        <begin position="1110"/>
        <end position="1136"/>
    </location>
</feature>
<sequence length="1136" mass="126950">MAGSVVDRDLDIHTHQEDQSRTKEDASSATPESCALAAADDDNVATIPVIVVHDEDKDVAVLEHDLDVTDVAIAPITSNGNEEPPPYTEKDSYSMADEPENYYDASQLLLDEDPVRENNEEEGDQSYDLLADMQQSSEQQLQQQQQQQGEIEDEEDEEEDLLTAVSLSPLEKLVKFSNSTLVLQRLVVTRDISTLIHEISVQDAVQTVLPIIVQLAKDTEDSVKEALAGELDKIIYYYYENAPPVLDSVNYPDTTLSHIPKNAFAYTIIEFLLDQNTTLASIAQQSVVTLAAELADTAHGSEKYALHQALLDVEIYQGVVLGLTSIFSGEQQQKDHDNSDDEQQGFDSVSTTETVPATRDKENMDIAVLDALPSSESNNTTTAVVEKKLPSTTVNDSVPTVVSSATSTLIKNYDTGGVNLAKMVCLMLMSALAPVFGPEGCTEKILPIVESMVADPMFYVRKEAAAAVGSLSTTVPPEVTLERLLPLYLKLSVDTIWHVRRSCVFALPLLCEVLPKDMKKTIAVEGVELFKNDVSRNVRNSLADITGEVISKFLPEDWKETGNPGEVPEELLDFFLSLGNTTTTNANQMYKMDTERIHNCAYNFPAVVLTAGVAYWDSHLKDTYLNLTKDYQLKVRRTFAYSLHDIARIIGAERTERDLVQIFALYLMDLDDVKQGVLEHLSEFLNVLAVSSRNEYIPILAEVWDGVMNNWHLRDILANQLRDISRLFDASRVVEHILPLAIRACHDEFASVRETGVEIFPVILDIVKRTVDEDGENLSQVAAESADDTETLFERQQKYALALLNHVMEKLDDLVRSAAYRTRFVFTQICRSLLDAGINPADFASFFLPRLALLVKDSVVNVRIAASRTMHTLCSINGYRQDIETIIYADEVAMEDESSPKQILDDIIYRLATDKDRDVRFYISGFISEEDLEQYQKKKAVEDLKIAEDSSKGLTSKALPPPPTPPAHLIMLPPATEYQGISTVHQVLADLDEYEEEEKLQTHVSEELHSVDSPMEIVNDDFDSTPSSLEDDWEKDREKEKEVDEIMTEAMDISEEDNHQRQLEEHFEEEEDEEDEEDEEEDDHATEKKARHIFLSKTPAHALDDTNVMLPTTSPTTNTALSNASSNAVVTATSSD</sequence>
<name>A0AAN7D2S2_9FUNG</name>
<feature type="compositionally biased region" description="Basic and acidic residues" evidence="3">
    <location>
        <begin position="1034"/>
        <end position="1044"/>
    </location>
</feature>
<feature type="region of interest" description="Disordered" evidence="3">
    <location>
        <begin position="1"/>
        <end position="37"/>
    </location>
</feature>
<evidence type="ECO:0000256" key="3">
    <source>
        <dbReference type="SAM" id="MobiDB-lite"/>
    </source>
</evidence>
<feature type="compositionally biased region" description="Basic and acidic residues" evidence="3">
    <location>
        <begin position="1"/>
        <end position="26"/>
    </location>
</feature>
<feature type="compositionally biased region" description="Low complexity" evidence="3">
    <location>
        <begin position="134"/>
        <end position="149"/>
    </location>
</feature>
<dbReference type="InterPro" id="IPR021133">
    <property type="entry name" value="HEAT_type_2"/>
</dbReference>
<reference evidence="4 5" key="1">
    <citation type="submission" date="2022-11" db="EMBL/GenBank/DDBJ databases">
        <title>Mucor velutinosus strain NIH1002 WGS.</title>
        <authorList>
            <person name="Subramanian P."/>
            <person name="Mullikin J.C."/>
            <person name="Segre J.A."/>
            <person name="Zelazny A.M."/>
        </authorList>
    </citation>
    <scope>NUCLEOTIDE SEQUENCE [LARGE SCALE GENOMIC DNA]</scope>
    <source>
        <strain evidence="4 5">NIH1002</strain>
    </source>
</reference>
<keyword evidence="5" id="KW-1185">Reference proteome</keyword>
<accession>A0AAN7D2S2</accession>
<dbReference type="InterPro" id="IPR011989">
    <property type="entry name" value="ARM-like"/>
</dbReference>
<dbReference type="PANTHER" id="PTHR10648:SF1">
    <property type="entry name" value="SERINE_THREONINE-PROTEIN PHOSPHATASE 4 REGULATORY SUBUNIT 1"/>
    <property type="match status" value="1"/>
</dbReference>
<evidence type="ECO:0000313" key="4">
    <source>
        <dbReference type="EMBL" id="KAK4509508.1"/>
    </source>
</evidence>
<dbReference type="SUPFAM" id="SSF48371">
    <property type="entry name" value="ARM repeat"/>
    <property type="match status" value="1"/>
</dbReference>
<dbReference type="GO" id="GO:0005737">
    <property type="term" value="C:cytoplasm"/>
    <property type="evidence" value="ECO:0007669"/>
    <property type="project" value="TreeGrafter"/>
</dbReference>
<dbReference type="Gene3D" id="1.25.10.10">
    <property type="entry name" value="Leucine-rich Repeat Variant"/>
    <property type="match status" value="1"/>
</dbReference>
<dbReference type="InterPro" id="IPR016024">
    <property type="entry name" value="ARM-type_fold"/>
</dbReference>
<dbReference type="InterPro" id="IPR051023">
    <property type="entry name" value="PP2A_Regulatory_Subunit_A"/>
</dbReference>
<dbReference type="Proteomes" id="UP001304243">
    <property type="component" value="Unassembled WGS sequence"/>
</dbReference>
<feature type="region of interest" description="Disordered" evidence="3">
    <location>
        <begin position="134"/>
        <end position="157"/>
    </location>
</feature>
<dbReference type="PANTHER" id="PTHR10648">
    <property type="entry name" value="SERINE/THREONINE-PROTEIN PHOSPHATASE PP2A 65 KDA REGULATORY SUBUNIT"/>
    <property type="match status" value="1"/>
</dbReference>
<proteinExistence type="predicted"/>
<feature type="region of interest" description="Disordered" evidence="3">
    <location>
        <begin position="331"/>
        <end position="360"/>
    </location>
</feature>
<feature type="repeat" description="HEAT" evidence="2">
    <location>
        <begin position="445"/>
        <end position="483"/>
    </location>
</feature>
<keyword evidence="1" id="KW-0677">Repeat</keyword>
<protein>
    <submittedName>
        <fullName evidence="4">Uncharacterized protein</fullName>
    </submittedName>
</protein>
<feature type="compositionally biased region" description="Acidic residues" evidence="3">
    <location>
        <begin position="1045"/>
        <end position="1055"/>
    </location>
</feature>
<evidence type="ECO:0000256" key="2">
    <source>
        <dbReference type="PROSITE-ProRule" id="PRU00103"/>
    </source>
</evidence>
<feature type="repeat" description="HEAT" evidence="2">
    <location>
        <begin position="208"/>
        <end position="242"/>
    </location>
</feature>
<feature type="region of interest" description="Disordered" evidence="3">
    <location>
        <begin position="1016"/>
        <end position="1136"/>
    </location>
</feature>
<feature type="repeat" description="HEAT" evidence="2">
    <location>
        <begin position="620"/>
        <end position="658"/>
    </location>
</feature>
<feature type="compositionally biased region" description="Acidic residues" evidence="3">
    <location>
        <begin position="1066"/>
        <end position="1084"/>
    </location>
</feature>
<feature type="compositionally biased region" description="Acidic residues" evidence="3">
    <location>
        <begin position="1018"/>
        <end position="1033"/>
    </location>
</feature>
<comment type="caution">
    <text evidence="4">The sequence shown here is derived from an EMBL/GenBank/DDBJ whole genome shotgun (WGS) entry which is preliminary data.</text>
</comment>
<dbReference type="EMBL" id="JASEJX010000039">
    <property type="protein sequence ID" value="KAK4509508.1"/>
    <property type="molecule type" value="Genomic_DNA"/>
</dbReference>
<feature type="region of interest" description="Disordered" evidence="3">
    <location>
        <begin position="73"/>
        <end position="94"/>
    </location>
</feature>
<evidence type="ECO:0000256" key="1">
    <source>
        <dbReference type="ARBA" id="ARBA00022737"/>
    </source>
</evidence>
<feature type="repeat" description="HEAT" evidence="2">
    <location>
        <begin position="484"/>
        <end position="521"/>
    </location>
</feature>
<gene>
    <name evidence="4" type="ORF">ATC70_007860</name>
</gene>
<organism evidence="4 5">
    <name type="scientific">Mucor velutinosus</name>
    <dbReference type="NCBI Taxonomy" id="708070"/>
    <lineage>
        <taxon>Eukaryota</taxon>
        <taxon>Fungi</taxon>
        <taxon>Fungi incertae sedis</taxon>
        <taxon>Mucoromycota</taxon>
        <taxon>Mucoromycotina</taxon>
        <taxon>Mucoromycetes</taxon>
        <taxon>Mucorales</taxon>
        <taxon>Mucorineae</taxon>
        <taxon>Mucoraceae</taxon>
        <taxon>Mucor</taxon>
    </lineage>
</organism>
<dbReference type="GeneID" id="89951546"/>
<dbReference type="PROSITE" id="PS50077">
    <property type="entry name" value="HEAT_REPEAT"/>
    <property type="match status" value="4"/>
</dbReference>
<dbReference type="GO" id="GO:0019888">
    <property type="term" value="F:protein phosphatase regulator activity"/>
    <property type="evidence" value="ECO:0007669"/>
    <property type="project" value="TreeGrafter"/>
</dbReference>
<feature type="compositionally biased region" description="Basic and acidic residues" evidence="3">
    <location>
        <begin position="1056"/>
        <end position="1065"/>
    </location>
</feature>